<dbReference type="GO" id="GO:0005634">
    <property type="term" value="C:nucleus"/>
    <property type="evidence" value="ECO:0007669"/>
    <property type="project" value="TreeGrafter"/>
</dbReference>
<dbReference type="OrthoDB" id="21018at2759"/>
<proteinExistence type="predicted"/>
<evidence type="ECO:0000256" key="8">
    <source>
        <dbReference type="ARBA" id="ARBA00048679"/>
    </source>
</evidence>
<comment type="catalytic activity">
    <reaction evidence="7">
        <text>L-threonyl-[protein] + ATP = O-phospho-L-threonyl-[protein] + ADP + H(+)</text>
        <dbReference type="Rhea" id="RHEA:46608"/>
        <dbReference type="Rhea" id="RHEA-COMP:11060"/>
        <dbReference type="Rhea" id="RHEA-COMP:11605"/>
        <dbReference type="ChEBI" id="CHEBI:15378"/>
        <dbReference type="ChEBI" id="CHEBI:30013"/>
        <dbReference type="ChEBI" id="CHEBI:30616"/>
        <dbReference type="ChEBI" id="CHEBI:61977"/>
        <dbReference type="ChEBI" id="CHEBI:456216"/>
        <dbReference type="EC" id="2.7.11.1"/>
    </reaction>
</comment>
<comment type="caution">
    <text evidence="11">The sequence shown here is derived from an EMBL/GenBank/DDBJ whole genome shotgun (WGS) entry which is preliminary data.</text>
</comment>
<organism evidence="11 12">
    <name type="scientific">Polychaeton citri CBS 116435</name>
    <dbReference type="NCBI Taxonomy" id="1314669"/>
    <lineage>
        <taxon>Eukaryota</taxon>
        <taxon>Fungi</taxon>
        <taxon>Dikarya</taxon>
        <taxon>Ascomycota</taxon>
        <taxon>Pezizomycotina</taxon>
        <taxon>Dothideomycetes</taxon>
        <taxon>Dothideomycetidae</taxon>
        <taxon>Capnodiales</taxon>
        <taxon>Capnodiaceae</taxon>
        <taxon>Polychaeton</taxon>
    </lineage>
</organism>
<dbReference type="GO" id="GO:0005737">
    <property type="term" value="C:cytoplasm"/>
    <property type="evidence" value="ECO:0007669"/>
    <property type="project" value="TreeGrafter"/>
</dbReference>
<feature type="region of interest" description="Disordered" evidence="9">
    <location>
        <begin position="1"/>
        <end position="67"/>
    </location>
</feature>
<evidence type="ECO:0000313" key="11">
    <source>
        <dbReference type="EMBL" id="KAF2716299.1"/>
    </source>
</evidence>
<dbReference type="InterPro" id="IPR011009">
    <property type="entry name" value="Kinase-like_dom_sf"/>
</dbReference>
<reference evidence="11" key="1">
    <citation type="journal article" date="2020" name="Stud. Mycol.">
        <title>101 Dothideomycetes genomes: a test case for predicting lifestyles and emergence of pathogens.</title>
        <authorList>
            <person name="Haridas S."/>
            <person name="Albert R."/>
            <person name="Binder M."/>
            <person name="Bloem J."/>
            <person name="Labutti K."/>
            <person name="Salamov A."/>
            <person name="Andreopoulos B."/>
            <person name="Baker S."/>
            <person name="Barry K."/>
            <person name="Bills G."/>
            <person name="Bluhm B."/>
            <person name="Cannon C."/>
            <person name="Castanera R."/>
            <person name="Culley D."/>
            <person name="Daum C."/>
            <person name="Ezra D."/>
            <person name="Gonzalez J."/>
            <person name="Henrissat B."/>
            <person name="Kuo A."/>
            <person name="Liang C."/>
            <person name="Lipzen A."/>
            <person name="Lutzoni F."/>
            <person name="Magnuson J."/>
            <person name="Mondo S."/>
            <person name="Nolan M."/>
            <person name="Ohm R."/>
            <person name="Pangilinan J."/>
            <person name="Park H.-J."/>
            <person name="Ramirez L."/>
            <person name="Alfaro M."/>
            <person name="Sun H."/>
            <person name="Tritt A."/>
            <person name="Yoshinaga Y."/>
            <person name="Zwiers L.-H."/>
            <person name="Turgeon B."/>
            <person name="Goodwin S."/>
            <person name="Spatafora J."/>
            <person name="Crous P."/>
            <person name="Grigoriev I."/>
        </authorList>
    </citation>
    <scope>NUCLEOTIDE SEQUENCE</scope>
    <source>
        <strain evidence="11">CBS 116435</strain>
    </source>
</reference>
<feature type="domain" description="Serine/threonine-protein kinase haspin C-terminal" evidence="10">
    <location>
        <begin position="509"/>
        <end position="620"/>
    </location>
</feature>
<evidence type="ECO:0000256" key="2">
    <source>
        <dbReference type="ARBA" id="ARBA00022527"/>
    </source>
</evidence>
<dbReference type="Gene3D" id="1.10.510.10">
    <property type="entry name" value="Transferase(Phosphotransferase) domain 1"/>
    <property type="match status" value="1"/>
</dbReference>
<evidence type="ECO:0000259" key="10">
    <source>
        <dbReference type="SMART" id="SM01331"/>
    </source>
</evidence>
<evidence type="ECO:0000256" key="3">
    <source>
        <dbReference type="ARBA" id="ARBA00022679"/>
    </source>
</evidence>
<keyword evidence="6" id="KW-0067">ATP-binding</keyword>
<dbReference type="GO" id="GO:0035556">
    <property type="term" value="P:intracellular signal transduction"/>
    <property type="evidence" value="ECO:0007669"/>
    <property type="project" value="TreeGrafter"/>
</dbReference>
<dbReference type="GO" id="GO:0000278">
    <property type="term" value="P:mitotic cell cycle"/>
    <property type="evidence" value="ECO:0007669"/>
    <property type="project" value="TreeGrafter"/>
</dbReference>
<dbReference type="EMBL" id="MU003882">
    <property type="protein sequence ID" value="KAF2716299.1"/>
    <property type="molecule type" value="Genomic_DNA"/>
</dbReference>
<dbReference type="PANTHER" id="PTHR24419">
    <property type="entry name" value="INTERLEUKIN-1 RECEPTOR-ASSOCIATED KINASE"/>
    <property type="match status" value="1"/>
</dbReference>
<evidence type="ECO:0000256" key="7">
    <source>
        <dbReference type="ARBA" id="ARBA00047899"/>
    </source>
</evidence>
<evidence type="ECO:0000256" key="1">
    <source>
        <dbReference type="ARBA" id="ARBA00012513"/>
    </source>
</evidence>
<accession>A0A9P4Q1D4</accession>
<protein>
    <recommendedName>
        <fullName evidence="1">non-specific serine/threonine protein kinase</fullName>
        <ecNumber evidence="1">2.7.11.1</ecNumber>
    </recommendedName>
</protein>
<dbReference type="SUPFAM" id="SSF56112">
    <property type="entry name" value="Protein kinase-like (PK-like)"/>
    <property type="match status" value="1"/>
</dbReference>
<keyword evidence="4" id="KW-0547">Nucleotide-binding</keyword>
<evidence type="ECO:0000256" key="9">
    <source>
        <dbReference type="SAM" id="MobiDB-lite"/>
    </source>
</evidence>
<dbReference type="Gene3D" id="3.30.200.20">
    <property type="entry name" value="Phosphorylase Kinase, domain 1"/>
    <property type="match status" value="1"/>
</dbReference>
<keyword evidence="3" id="KW-0808">Transferase</keyword>
<feature type="compositionally biased region" description="Basic residues" evidence="9">
    <location>
        <begin position="1"/>
        <end position="12"/>
    </location>
</feature>
<dbReference type="InterPro" id="IPR024604">
    <property type="entry name" value="GSG2_C"/>
</dbReference>
<keyword evidence="5" id="KW-0418">Kinase</keyword>
<name>A0A9P4Q1D4_9PEZI</name>
<sequence length="694" mass="77767">MPNKHVYGKRSRAVYDPLAIFESPHGQEENNNKHSRDLQNREPGRNRKDDAVGGKNSKGSDSRKKERNVLCEKSFNAVVNALGPKVVAEKTCGPITTSDSREALGKPNHNRNRFEVKSRATKLSRHVGREIEQKVAAPRRTNHAGCRSKLKVDLKGDASGVPAASLNVKTSHSVSHRQTKPRAYESITSLHDIALPDLSNLASDESSTSHSNAHCASLLDLSSHCITPFEDWSSELSSHFTVTKIAEASFGEVYRLSLKQNWPLLSLSRGEESVLKIIALTPPESTLPTAKRARNAALKRAEAMSAPADVASEVRLLQRMASTPGFTNFRDLRILRGKPNKVFADAYKQFNAAQEAKDKEMSIFPDPAKKNAYREEQLWAVIEMQDAGTDLERLVEDGQFADIWHIWDAFWQVVLALAKGEEEAEYEHRDLHLGNICIRQSAKTGSGTDGQRESPSKALDIRKKLSFTDTEVTLIDYTISRCRMSPAADADMTSTPDIAYTDLSHSSQEMLFDGDSTSEYQYEIYRYMRSTLLFSNPLKPFKPKSNRKGNNDNDKFQHRSWADFCPATNLVWLHYVLYKLLEQIDWPSAIGPKAILKQKHGSRERKEWRRACDLESALLNVRELLEPEALERHATGDSCYGTISSAGELVSFAVSEGWLDVEDIVGQDLDGEEELLVRQIQGMALQKEMDKAVV</sequence>
<evidence type="ECO:0000256" key="4">
    <source>
        <dbReference type="ARBA" id="ARBA00022741"/>
    </source>
</evidence>
<keyword evidence="2" id="KW-0723">Serine/threonine-protein kinase</keyword>
<dbReference type="GO" id="GO:0072354">
    <property type="term" value="F:histone H3T3 kinase activity"/>
    <property type="evidence" value="ECO:0007669"/>
    <property type="project" value="TreeGrafter"/>
</dbReference>
<evidence type="ECO:0000313" key="12">
    <source>
        <dbReference type="Proteomes" id="UP000799441"/>
    </source>
</evidence>
<evidence type="ECO:0000256" key="6">
    <source>
        <dbReference type="ARBA" id="ARBA00022840"/>
    </source>
</evidence>
<dbReference type="SMART" id="SM01331">
    <property type="entry name" value="DUF3635"/>
    <property type="match status" value="1"/>
</dbReference>
<dbReference type="Pfam" id="PF12330">
    <property type="entry name" value="Haspin_kinase"/>
    <property type="match status" value="1"/>
</dbReference>
<dbReference type="GO" id="GO:0005524">
    <property type="term" value="F:ATP binding"/>
    <property type="evidence" value="ECO:0007669"/>
    <property type="project" value="UniProtKB-KW"/>
</dbReference>
<comment type="catalytic activity">
    <reaction evidence="8">
        <text>L-seryl-[protein] + ATP = O-phospho-L-seryl-[protein] + ADP + H(+)</text>
        <dbReference type="Rhea" id="RHEA:17989"/>
        <dbReference type="Rhea" id="RHEA-COMP:9863"/>
        <dbReference type="Rhea" id="RHEA-COMP:11604"/>
        <dbReference type="ChEBI" id="CHEBI:15378"/>
        <dbReference type="ChEBI" id="CHEBI:29999"/>
        <dbReference type="ChEBI" id="CHEBI:30616"/>
        <dbReference type="ChEBI" id="CHEBI:83421"/>
        <dbReference type="ChEBI" id="CHEBI:456216"/>
        <dbReference type="EC" id="2.7.11.1"/>
    </reaction>
</comment>
<evidence type="ECO:0000256" key="5">
    <source>
        <dbReference type="ARBA" id="ARBA00022777"/>
    </source>
</evidence>
<feature type="compositionally biased region" description="Basic and acidic residues" evidence="9">
    <location>
        <begin position="25"/>
        <end position="67"/>
    </location>
</feature>
<dbReference type="AlphaFoldDB" id="A0A9P4Q1D4"/>
<dbReference type="EC" id="2.7.11.1" evidence="1"/>
<keyword evidence="12" id="KW-1185">Reference proteome</keyword>
<dbReference type="PANTHER" id="PTHR24419:SF18">
    <property type="entry name" value="SERINE_THREONINE-PROTEIN KINASE HASPIN"/>
    <property type="match status" value="1"/>
</dbReference>
<gene>
    <name evidence="11" type="ORF">K431DRAFT_289525</name>
</gene>
<dbReference type="Proteomes" id="UP000799441">
    <property type="component" value="Unassembled WGS sequence"/>
</dbReference>